<keyword evidence="2" id="KW-1185">Reference proteome</keyword>
<protein>
    <submittedName>
        <fullName evidence="1">Uncharacterized protein</fullName>
    </submittedName>
</protein>
<name>A0A163SJ87_9BACL</name>
<evidence type="ECO:0000313" key="1">
    <source>
        <dbReference type="EMBL" id="KZE69219.1"/>
    </source>
</evidence>
<sequence>MYSQLFINGTKVKIFDFTQMIWEKADVVIGCVGMEGKKSPLEFVEQKLKLQGALLVLYRLRQKLYAM</sequence>
<dbReference type="Proteomes" id="UP000076567">
    <property type="component" value="Unassembled WGS sequence"/>
</dbReference>
<accession>A0A163SJ87</accession>
<evidence type="ECO:0000313" key="2">
    <source>
        <dbReference type="Proteomes" id="UP000076567"/>
    </source>
</evidence>
<proteinExistence type="predicted"/>
<reference evidence="2" key="1">
    <citation type="submission" date="2016-01" db="EMBL/GenBank/DDBJ databases">
        <title>Draft genome of Chromobacterium sp. F49.</title>
        <authorList>
            <person name="Hong K.W."/>
        </authorList>
    </citation>
    <scope>NUCLEOTIDE SEQUENCE [LARGE SCALE GENOMIC DNA]</scope>
    <source>
        <strain evidence="2">P7IIIA</strain>
    </source>
</reference>
<dbReference type="EMBL" id="LRFC01000001">
    <property type="protein sequence ID" value="KZE69219.1"/>
    <property type="molecule type" value="Genomic_DNA"/>
</dbReference>
<gene>
    <name evidence="1" type="ORF">AWM68_02830</name>
</gene>
<organism evidence="1 2">
    <name type="scientific">Fictibacillus phosphorivorans</name>
    <dbReference type="NCBI Taxonomy" id="1221500"/>
    <lineage>
        <taxon>Bacteria</taxon>
        <taxon>Bacillati</taxon>
        <taxon>Bacillota</taxon>
        <taxon>Bacilli</taxon>
        <taxon>Bacillales</taxon>
        <taxon>Fictibacillaceae</taxon>
        <taxon>Fictibacillus</taxon>
    </lineage>
</organism>
<dbReference type="AlphaFoldDB" id="A0A163SJ87"/>
<comment type="caution">
    <text evidence="1">The sequence shown here is derived from an EMBL/GenBank/DDBJ whole genome shotgun (WGS) entry which is preliminary data.</text>
</comment>